<evidence type="ECO:0000313" key="2">
    <source>
        <dbReference type="Proteomes" id="UP000047420"/>
    </source>
</evidence>
<gene>
    <name evidence="1" type="ORF">ERS008478_00679</name>
</gene>
<dbReference type="InterPro" id="IPR019289">
    <property type="entry name" value="Phage_tail_E/E"/>
</dbReference>
<organism evidence="1 2">
    <name type="scientific">Yersinia wautersii</name>
    <dbReference type="NCBI Taxonomy" id="1341643"/>
    <lineage>
        <taxon>Bacteria</taxon>
        <taxon>Pseudomonadati</taxon>
        <taxon>Pseudomonadota</taxon>
        <taxon>Gammaproteobacteria</taxon>
        <taxon>Enterobacterales</taxon>
        <taxon>Yersiniaceae</taxon>
        <taxon>Yersinia</taxon>
    </lineage>
</organism>
<protein>
    <submittedName>
        <fullName evidence="1">Tail protein gpE P2 bacteriophage</fullName>
    </submittedName>
</protein>
<keyword evidence="2" id="KW-1185">Reference proteome</keyword>
<dbReference type="Pfam" id="PF10109">
    <property type="entry name" value="Phage_TAC_7"/>
    <property type="match status" value="1"/>
</dbReference>
<sequence length="103" mass="11135">MKKITDTPAQTIEINENIVVLEAPIKRGETLITEIEVIRPNAGTLRGVRLADVANSDVDALMVVLPRITYPSLTTAECGRLELPDLVALAGRVIGFLSPKQAE</sequence>
<name>A0ABP1ZDS2_9GAMM</name>
<reference evidence="1 2" key="1">
    <citation type="submission" date="2015-03" db="EMBL/GenBank/DDBJ databases">
        <authorList>
            <consortium name="Pathogen Informatics"/>
            <person name="Murphy D."/>
        </authorList>
    </citation>
    <scope>NUCLEOTIDE SEQUENCE [LARGE SCALE GENOMIC DNA]</scope>
    <source>
        <strain evidence="1 2">WP-931201</strain>
    </source>
</reference>
<comment type="caution">
    <text evidence="1">The sequence shown here is derived from an EMBL/GenBank/DDBJ whole genome shotgun (WGS) entry which is preliminary data.</text>
</comment>
<dbReference type="RefSeq" id="WP_011192203.1">
    <property type="nucleotide sequence ID" value="NZ_CBLG010000039.1"/>
</dbReference>
<dbReference type="EMBL" id="CVMG01000003">
    <property type="protein sequence ID" value="CRG49161.1"/>
    <property type="molecule type" value="Genomic_DNA"/>
</dbReference>
<evidence type="ECO:0000313" key="1">
    <source>
        <dbReference type="EMBL" id="CRG49161.1"/>
    </source>
</evidence>
<proteinExistence type="predicted"/>
<dbReference type="Proteomes" id="UP000047420">
    <property type="component" value="Unassembled WGS sequence"/>
</dbReference>
<accession>A0ABP1ZDS2</accession>